<feature type="transmembrane region" description="Helical" evidence="1">
    <location>
        <begin position="97"/>
        <end position="124"/>
    </location>
</feature>
<feature type="transmembrane region" description="Helical" evidence="1">
    <location>
        <begin position="385"/>
        <end position="406"/>
    </location>
</feature>
<protein>
    <submittedName>
        <fullName evidence="2">Uncharacterized protein</fullName>
    </submittedName>
</protein>
<feature type="transmembrane region" description="Helical" evidence="1">
    <location>
        <begin position="412"/>
        <end position="437"/>
    </location>
</feature>
<feature type="transmembrane region" description="Helical" evidence="1">
    <location>
        <begin position="130"/>
        <end position="148"/>
    </location>
</feature>
<organism evidence="2 3">
    <name type="scientific">Sphingobium phenoxybenzoativorans</name>
    <dbReference type="NCBI Taxonomy" id="1592790"/>
    <lineage>
        <taxon>Bacteria</taxon>
        <taxon>Pseudomonadati</taxon>
        <taxon>Pseudomonadota</taxon>
        <taxon>Alphaproteobacteria</taxon>
        <taxon>Sphingomonadales</taxon>
        <taxon>Sphingomonadaceae</taxon>
        <taxon>Sphingobium</taxon>
    </lineage>
</organism>
<keyword evidence="1" id="KW-0472">Membrane</keyword>
<evidence type="ECO:0000313" key="2">
    <source>
        <dbReference type="EMBL" id="QUT08274.1"/>
    </source>
</evidence>
<gene>
    <name evidence="2" type="ORF">KFK14_14765</name>
</gene>
<reference evidence="2" key="1">
    <citation type="submission" date="2021-04" db="EMBL/GenBank/DDBJ databases">
        <title>Isolation of p-tert-butylphenol degrading bacteria Sphingobium phenoxybenzoativorans Tas13 from active sludge.</title>
        <authorList>
            <person name="Li Y."/>
        </authorList>
    </citation>
    <scope>NUCLEOTIDE SEQUENCE</scope>
    <source>
        <strain evidence="2">Tas13</strain>
    </source>
</reference>
<keyword evidence="1" id="KW-1133">Transmembrane helix</keyword>
<feature type="transmembrane region" description="Helical" evidence="1">
    <location>
        <begin position="16"/>
        <end position="39"/>
    </location>
</feature>
<dbReference type="Proteomes" id="UP000681425">
    <property type="component" value="Chromosome"/>
</dbReference>
<evidence type="ECO:0000313" key="3">
    <source>
        <dbReference type="Proteomes" id="UP000681425"/>
    </source>
</evidence>
<accession>A0A975Q3U7</accession>
<evidence type="ECO:0000256" key="1">
    <source>
        <dbReference type="SAM" id="Phobius"/>
    </source>
</evidence>
<proteinExistence type="predicted"/>
<dbReference type="EMBL" id="CP073910">
    <property type="protein sequence ID" value="QUT08274.1"/>
    <property type="molecule type" value="Genomic_DNA"/>
</dbReference>
<name>A0A975Q3U7_9SPHN</name>
<feature type="transmembrane region" description="Helical" evidence="1">
    <location>
        <begin position="310"/>
        <end position="332"/>
    </location>
</feature>
<feature type="transmembrane region" description="Helical" evidence="1">
    <location>
        <begin position="352"/>
        <end position="373"/>
    </location>
</feature>
<keyword evidence="1" id="KW-0812">Transmembrane</keyword>
<dbReference type="AlphaFoldDB" id="A0A975Q3U7"/>
<sequence>MVASGLLSRLERSPRILAIAKLANVGITMIWGFAVTYVFVRALPLSEFQAFLLLVAFGNFTVSAEFGLTSIIYSRLRRYWLRSAGDPDDDDFRMEEIGFLFFLLVAMVVVAGFLLGGAMLAGWVATGLPLLFFIYFLSACINLPLLLVKRGLMATDHNLFWELLDLVRRGVTLILLLAVLVGFNLTLSVTLQFVLAVLGIGIAGVRLHRRVGMKKRHWVAIRRGGRHVKARYLRDIGSTMSLTISEMMAYNAPYFTIAMATHDARPMLLFDFTFKMSRALTMVVRALTEAAMPGLTATYYAKARDKFAKLLFRALGVAAVAAMGAGVSLAILGQFIVTHLFNGEIEIAYTEIGLIILLMLTLSTICVSVFLQGSLGRFSVVLRQSIPFLIGSLLSVPVAVVVAPLVGLSFSFAFLAIYTLVFVGTAALHGISLARLLHGMKAAS</sequence>
<dbReference type="KEGG" id="spph:KFK14_14765"/>
<keyword evidence="3" id="KW-1185">Reference proteome</keyword>
<feature type="transmembrane region" description="Helical" evidence="1">
    <location>
        <begin position="51"/>
        <end position="76"/>
    </location>
</feature>
<feature type="transmembrane region" description="Helical" evidence="1">
    <location>
        <begin position="160"/>
        <end position="183"/>
    </location>
</feature>
<feature type="transmembrane region" description="Helical" evidence="1">
    <location>
        <begin position="189"/>
        <end position="207"/>
    </location>
</feature>